<dbReference type="RefSeq" id="XP_033529688.1">
    <property type="nucleotide sequence ID" value="XM_033683034.1"/>
</dbReference>
<evidence type="ECO:0000313" key="7">
    <source>
        <dbReference type="RefSeq" id="XP_033529688.1"/>
    </source>
</evidence>
<feature type="compositionally biased region" description="Low complexity" evidence="3">
    <location>
        <begin position="574"/>
        <end position="587"/>
    </location>
</feature>
<dbReference type="InterPro" id="IPR036864">
    <property type="entry name" value="Zn2-C6_fun-type_DNA-bd_sf"/>
</dbReference>
<protein>
    <recommendedName>
        <fullName evidence="4">Zn(2)-C6 fungal-type domain-containing protein</fullName>
    </recommendedName>
</protein>
<dbReference type="CDD" id="cd00067">
    <property type="entry name" value="GAL4"/>
    <property type="match status" value="1"/>
</dbReference>
<feature type="domain" description="Zn(2)-C6 fungal-type" evidence="4">
    <location>
        <begin position="69"/>
        <end position="99"/>
    </location>
</feature>
<dbReference type="InterPro" id="IPR050797">
    <property type="entry name" value="Carb_Metab_Trans_Reg"/>
</dbReference>
<keyword evidence="1" id="KW-0479">Metal-binding</keyword>
<dbReference type="GeneID" id="54423604"/>
<keyword evidence="2" id="KW-0539">Nucleus</keyword>
<evidence type="ECO:0000256" key="1">
    <source>
        <dbReference type="ARBA" id="ARBA00022723"/>
    </source>
</evidence>
<dbReference type="SUPFAM" id="SSF57701">
    <property type="entry name" value="Zn2/Cys6 DNA-binding domain"/>
    <property type="match status" value="1"/>
</dbReference>
<dbReference type="GO" id="GO:0006351">
    <property type="term" value="P:DNA-templated transcription"/>
    <property type="evidence" value="ECO:0007669"/>
    <property type="project" value="InterPro"/>
</dbReference>
<feature type="region of interest" description="Disordered" evidence="3">
    <location>
        <begin position="11"/>
        <end position="48"/>
    </location>
</feature>
<dbReference type="SMART" id="SM00906">
    <property type="entry name" value="Fungal_trans"/>
    <property type="match status" value="1"/>
</dbReference>
<feature type="compositionally biased region" description="Basic and acidic residues" evidence="3">
    <location>
        <begin position="121"/>
        <end position="133"/>
    </location>
</feature>
<dbReference type="PANTHER" id="PTHR31668:SF4">
    <property type="entry name" value="TRANSCRIPTIONAL ACTIVATOR PROTEIN DAL81"/>
    <property type="match status" value="1"/>
</dbReference>
<dbReference type="Proteomes" id="UP000504638">
    <property type="component" value="Unplaced"/>
</dbReference>
<dbReference type="GO" id="GO:0003677">
    <property type="term" value="F:DNA binding"/>
    <property type="evidence" value="ECO:0007669"/>
    <property type="project" value="InterPro"/>
</dbReference>
<accession>A0A6G1FQI6</accession>
<feature type="compositionally biased region" description="Low complexity" evidence="3">
    <location>
        <begin position="145"/>
        <end position="158"/>
    </location>
</feature>
<feature type="region of interest" description="Disordered" evidence="3">
    <location>
        <begin position="781"/>
        <end position="812"/>
    </location>
</feature>
<gene>
    <name evidence="5 7" type="ORF">P152DRAFT_517841</name>
</gene>
<keyword evidence="6" id="KW-1185">Reference proteome</keyword>
<dbReference type="PROSITE" id="PS00463">
    <property type="entry name" value="ZN2_CY6_FUNGAL_1"/>
    <property type="match status" value="1"/>
</dbReference>
<dbReference type="Pfam" id="PF04082">
    <property type="entry name" value="Fungal_trans"/>
    <property type="match status" value="1"/>
</dbReference>
<proteinExistence type="predicted"/>
<dbReference type="GO" id="GO:0008270">
    <property type="term" value="F:zinc ion binding"/>
    <property type="evidence" value="ECO:0007669"/>
    <property type="project" value="InterPro"/>
</dbReference>
<reference evidence="7" key="3">
    <citation type="submission" date="2025-04" db="UniProtKB">
        <authorList>
            <consortium name="RefSeq"/>
        </authorList>
    </citation>
    <scope>IDENTIFICATION</scope>
    <source>
        <strain evidence="7">CBS 781.70</strain>
    </source>
</reference>
<evidence type="ECO:0000313" key="5">
    <source>
        <dbReference type="EMBL" id="KAF1808057.1"/>
    </source>
</evidence>
<sequence length="897" mass="98728">MAVVAMQRPISGPSPVLPISSPHIRPSPVSSQTQSNRPSHMSREKENAVQLKPATINGATNIRSRRERPCDACRRRKSRCVIHEGKILCVLCEFHHQECTFVQSPLPRKRKLPNGNASNGEETKKRSTDEGKRQNRNTSPTPKVLSSHSYLSNHLSKSGSNVAISPNLNRDLENGANKLLGETLGLQRRKFSRYIGQTTPFDPSLISLSIFDTHNESRFDLGTLRKVNDHECFIMLPDECSQEYGEDSEALSAVEQLVHPHGSKLISLYFEIVHPSFPIIQKRIFLERLLNGDPASSPTLLAGMYLLALNWWSHDPTLASLPRPNTIALESIAMRSLAAAMTRPKLNTVQAGLLLLQRPEADSWSLTTQLVAIGQDLGLHLDCSSWSVPAWERGLRKRIAWALYMQDKWSSLIHGRPSHIFPANWAVKPIANQDFDESNSTAVDVGELGITEEELDEAAKGQVLFAEMIGLTAIMGEIMDTFYTQTAIRDFKDAGLQSTQLILERAKPVQIRLKDWFAKLPPAARMDNYQPGVLSGTGFLHLAYFATEITLHRRIVQSLSTLPLPATIASASSISTTSNPTATSSISRSMSPSLNASPTPPTSVPSSTTPSSGAMNPGPSPHIDPYLIYICRSAAKTRLISAMDFVNRLKPEHLQSFWYFPSKINFTLIGTFGSLLWATAPAREEAEFYKHRLAEYRWTLGVSRGKVRMRASHTTGSSEGAIYGGLPNGLTEDGEGFLEGAVRMLDASRTVLSNLAEKPSLAQTAISRAGVPAPEVTVTDLASDSDEDGDFPDVEMAEAPSMNPPRTYSESVHRQTGIPNQHVYQKGPSGRGCTEQFNPSMGSGAPQFVPPGYSGSQSRPEPPMSGEMEKESLAQFHSRDVFRGFETVNERQFGQPK</sequence>
<organism evidence="5">
    <name type="scientific">Eremomyces bilateralis CBS 781.70</name>
    <dbReference type="NCBI Taxonomy" id="1392243"/>
    <lineage>
        <taxon>Eukaryota</taxon>
        <taxon>Fungi</taxon>
        <taxon>Dikarya</taxon>
        <taxon>Ascomycota</taxon>
        <taxon>Pezizomycotina</taxon>
        <taxon>Dothideomycetes</taxon>
        <taxon>Dothideomycetes incertae sedis</taxon>
        <taxon>Eremomycetales</taxon>
        <taxon>Eremomycetaceae</taxon>
        <taxon>Eremomyces</taxon>
    </lineage>
</organism>
<evidence type="ECO:0000313" key="6">
    <source>
        <dbReference type="Proteomes" id="UP000504638"/>
    </source>
</evidence>
<dbReference type="AlphaFoldDB" id="A0A6G1FQI6"/>
<name>A0A6G1FQI6_9PEZI</name>
<dbReference type="PANTHER" id="PTHR31668">
    <property type="entry name" value="GLUCOSE TRANSPORT TRANSCRIPTION REGULATOR RGT1-RELATED-RELATED"/>
    <property type="match status" value="1"/>
</dbReference>
<evidence type="ECO:0000256" key="3">
    <source>
        <dbReference type="SAM" id="MobiDB-lite"/>
    </source>
</evidence>
<feature type="region of interest" description="Disordered" evidence="3">
    <location>
        <begin position="574"/>
        <end position="619"/>
    </location>
</feature>
<dbReference type="CDD" id="cd12148">
    <property type="entry name" value="fungal_TF_MHR"/>
    <property type="match status" value="1"/>
</dbReference>
<feature type="compositionally biased region" description="Polar residues" evidence="3">
    <location>
        <begin position="28"/>
        <end position="39"/>
    </location>
</feature>
<dbReference type="InterPro" id="IPR001138">
    <property type="entry name" value="Zn2Cys6_DnaBD"/>
</dbReference>
<evidence type="ECO:0000256" key="2">
    <source>
        <dbReference type="ARBA" id="ARBA00023242"/>
    </source>
</evidence>
<dbReference type="EMBL" id="ML975192">
    <property type="protein sequence ID" value="KAF1808057.1"/>
    <property type="molecule type" value="Genomic_DNA"/>
</dbReference>
<evidence type="ECO:0000259" key="4">
    <source>
        <dbReference type="PROSITE" id="PS00463"/>
    </source>
</evidence>
<dbReference type="OrthoDB" id="2264294at2759"/>
<feature type="region of interest" description="Disordered" evidence="3">
    <location>
        <begin position="835"/>
        <end position="872"/>
    </location>
</feature>
<reference evidence="7" key="2">
    <citation type="submission" date="2020-04" db="EMBL/GenBank/DDBJ databases">
        <authorList>
            <consortium name="NCBI Genome Project"/>
        </authorList>
    </citation>
    <scope>NUCLEOTIDE SEQUENCE</scope>
    <source>
        <strain evidence="7">CBS 781.70</strain>
    </source>
</reference>
<dbReference type="GO" id="GO:0005634">
    <property type="term" value="C:nucleus"/>
    <property type="evidence" value="ECO:0007669"/>
    <property type="project" value="TreeGrafter"/>
</dbReference>
<dbReference type="InterPro" id="IPR007219">
    <property type="entry name" value="XnlR_reg_dom"/>
</dbReference>
<dbReference type="GO" id="GO:0001080">
    <property type="term" value="P:nitrogen catabolite activation of transcription from RNA polymerase II promoter"/>
    <property type="evidence" value="ECO:0007669"/>
    <property type="project" value="TreeGrafter"/>
</dbReference>
<dbReference type="GO" id="GO:0000981">
    <property type="term" value="F:DNA-binding transcription factor activity, RNA polymerase II-specific"/>
    <property type="evidence" value="ECO:0007669"/>
    <property type="project" value="InterPro"/>
</dbReference>
<feature type="region of interest" description="Disordered" evidence="3">
    <location>
        <begin position="106"/>
        <end position="166"/>
    </location>
</feature>
<dbReference type="SMART" id="SM00066">
    <property type="entry name" value="GAL4"/>
    <property type="match status" value="1"/>
</dbReference>
<reference evidence="5 7" key="1">
    <citation type="submission" date="2020-01" db="EMBL/GenBank/DDBJ databases">
        <authorList>
            <consortium name="DOE Joint Genome Institute"/>
            <person name="Haridas S."/>
            <person name="Albert R."/>
            <person name="Binder M."/>
            <person name="Bloem J."/>
            <person name="Labutti K."/>
            <person name="Salamov A."/>
            <person name="Andreopoulos B."/>
            <person name="Baker S.E."/>
            <person name="Barry K."/>
            <person name="Bills G."/>
            <person name="Bluhm B.H."/>
            <person name="Cannon C."/>
            <person name="Castanera R."/>
            <person name="Culley D.E."/>
            <person name="Daum C."/>
            <person name="Ezra D."/>
            <person name="Gonzalez J.B."/>
            <person name="Henrissat B."/>
            <person name="Kuo A."/>
            <person name="Liang C."/>
            <person name="Lipzen A."/>
            <person name="Lutzoni F."/>
            <person name="Magnuson J."/>
            <person name="Mondo S."/>
            <person name="Nolan M."/>
            <person name="Ohm R."/>
            <person name="Pangilinan J."/>
            <person name="Park H.-J."/>
            <person name="Ramirez L."/>
            <person name="Alfaro M."/>
            <person name="Sun H."/>
            <person name="Tritt A."/>
            <person name="Yoshinaga Y."/>
            <person name="Zwiers L.-H."/>
            <person name="Turgeon B.G."/>
            <person name="Goodwin S.B."/>
            <person name="Spatafora J.W."/>
            <person name="Crous P.W."/>
            <person name="Grigoriev I.V."/>
        </authorList>
    </citation>
    <scope>NUCLEOTIDE SEQUENCE</scope>
    <source>
        <strain evidence="5 7">CBS 781.70</strain>
    </source>
</reference>
<feature type="compositionally biased region" description="Acidic residues" evidence="3">
    <location>
        <begin position="783"/>
        <end position="796"/>
    </location>
</feature>